<comment type="caution">
    <text evidence="1">The sequence shown here is derived from an EMBL/GenBank/DDBJ whole genome shotgun (WGS) entry which is preliminary data.</text>
</comment>
<organism evidence="1 2">
    <name type="scientific">Leucogyrophana mollusca</name>
    <dbReference type="NCBI Taxonomy" id="85980"/>
    <lineage>
        <taxon>Eukaryota</taxon>
        <taxon>Fungi</taxon>
        <taxon>Dikarya</taxon>
        <taxon>Basidiomycota</taxon>
        <taxon>Agaricomycotina</taxon>
        <taxon>Agaricomycetes</taxon>
        <taxon>Agaricomycetidae</taxon>
        <taxon>Boletales</taxon>
        <taxon>Boletales incertae sedis</taxon>
        <taxon>Leucogyrophana</taxon>
    </lineage>
</organism>
<reference evidence="1" key="1">
    <citation type="journal article" date="2021" name="New Phytol.">
        <title>Evolutionary innovations through gain and loss of genes in the ectomycorrhizal Boletales.</title>
        <authorList>
            <person name="Wu G."/>
            <person name="Miyauchi S."/>
            <person name="Morin E."/>
            <person name="Kuo A."/>
            <person name="Drula E."/>
            <person name="Varga T."/>
            <person name="Kohler A."/>
            <person name="Feng B."/>
            <person name="Cao Y."/>
            <person name="Lipzen A."/>
            <person name="Daum C."/>
            <person name="Hundley H."/>
            <person name="Pangilinan J."/>
            <person name="Johnson J."/>
            <person name="Barry K."/>
            <person name="LaButti K."/>
            <person name="Ng V."/>
            <person name="Ahrendt S."/>
            <person name="Min B."/>
            <person name="Choi I.G."/>
            <person name="Park H."/>
            <person name="Plett J.M."/>
            <person name="Magnuson J."/>
            <person name="Spatafora J.W."/>
            <person name="Nagy L.G."/>
            <person name="Henrissat B."/>
            <person name="Grigoriev I.V."/>
            <person name="Yang Z.L."/>
            <person name="Xu J."/>
            <person name="Martin F.M."/>
        </authorList>
    </citation>
    <scope>NUCLEOTIDE SEQUENCE</scope>
    <source>
        <strain evidence="1">KUC20120723A-06</strain>
    </source>
</reference>
<gene>
    <name evidence="1" type="ORF">BV22DRAFT_1038458</name>
</gene>
<proteinExistence type="predicted"/>
<sequence>MARSPGGCSLLPTTSTQETSSLPTQPSDLALSPISFIMFVSKVALALLAVAFASPARAVCGITDDVS</sequence>
<protein>
    <submittedName>
        <fullName evidence="1">Uncharacterized protein</fullName>
    </submittedName>
</protein>
<keyword evidence="2" id="KW-1185">Reference proteome</keyword>
<name>A0ACB8B7G8_9AGAM</name>
<evidence type="ECO:0000313" key="1">
    <source>
        <dbReference type="EMBL" id="KAH7921592.1"/>
    </source>
</evidence>
<accession>A0ACB8B7G8</accession>
<dbReference type="EMBL" id="MU266519">
    <property type="protein sequence ID" value="KAH7921592.1"/>
    <property type="molecule type" value="Genomic_DNA"/>
</dbReference>
<dbReference type="Proteomes" id="UP000790709">
    <property type="component" value="Unassembled WGS sequence"/>
</dbReference>
<evidence type="ECO:0000313" key="2">
    <source>
        <dbReference type="Proteomes" id="UP000790709"/>
    </source>
</evidence>